<accession>A0A0A8ZJF4</accession>
<evidence type="ECO:0000313" key="1">
    <source>
        <dbReference type="EMBL" id="JAD37818.1"/>
    </source>
</evidence>
<proteinExistence type="predicted"/>
<dbReference type="AlphaFoldDB" id="A0A0A8ZJF4"/>
<name>A0A0A8ZJF4_ARUDO</name>
<organism evidence="1">
    <name type="scientific">Arundo donax</name>
    <name type="common">Giant reed</name>
    <name type="synonym">Donax arundinaceus</name>
    <dbReference type="NCBI Taxonomy" id="35708"/>
    <lineage>
        <taxon>Eukaryota</taxon>
        <taxon>Viridiplantae</taxon>
        <taxon>Streptophyta</taxon>
        <taxon>Embryophyta</taxon>
        <taxon>Tracheophyta</taxon>
        <taxon>Spermatophyta</taxon>
        <taxon>Magnoliopsida</taxon>
        <taxon>Liliopsida</taxon>
        <taxon>Poales</taxon>
        <taxon>Poaceae</taxon>
        <taxon>PACMAD clade</taxon>
        <taxon>Arundinoideae</taxon>
        <taxon>Arundineae</taxon>
        <taxon>Arundo</taxon>
    </lineage>
</organism>
<reference evidence="1" key="1">
    <citation type="submission" date="2014-09" db="EMBL/GenBank/DDBJ databases">
        <authorList>
            <person name="Magalhaes I.L.F."/>
            <person name="Oliveira U."/>
            <person name="Santos F.R."/>
            <person name="Vidigal T.H.D.A."/>
            <person name="Brescovit A.D."/>
            <person name="Santos A.J."/>
        </authorList>
    </citation>
    <scope>NUCLEOTIDE SEQUENCE</scope>
    <source>
        <tissue evidence="1">Shoot tissue taken approximately 20 cm above the soil surface</tissue>
    </source>
</reference>
<sequence>MGGNPVGHVIDMSPTCYGCSFVYEADLLEPPIT</sequence>
<dbReference type="EMBL" id="GBRH01260077">
    <property type="protein sequence ID" value="JAD37818.1"/>
    <property type="molecule type" value="Transcribed_RNA"/>
</dbReference>
<protein>
    <submittedName>
        <fullName evidence="1">TOPII</fullName>
    </submittedName>
</protein>
<reference evidence="1" key="2">
    <citation type="journal article" date="2015" name="Data Brief">
        <title>Shoot transcriptome of the giant reed, Arundo donax.</title>
        <authorList>
            <person name="Barrero R.A."/>
            <person name="Guerrero F.D."/>
            <person name="Moolhuijzen P."/>
            <person name="Goolsby J.A."/>
            <person name="Tidwell J."/>
            <person name="Bellgard S.E."/>
            <person name="Bellgard M.I."/>
        </authorList>
    </citation>
    <scope>NUCLEOTIDE SEQUENCE</scope>
    <source>
        <tissue evidence="1">Shoot tissue taken approximately 20 cm above the soil surface</tissue>
    </source>
</reference>